<name>A0ABT3ZQC1_9BURK</name>
<accession>A0ABT3ZQC1</accession>
<feature type="domain" description="Amidase" evidence="2">
    <location>
        <begin position="47"/>
        <end position="468"/>
    </location>
</feature>
<comment type="caution">
    <text evidence="3">The sequence shown here is derived from an EMBL/GenBank/DDBJ whole genome shotgun (WGS) entry which is preliminary data.</text>
</comment>
<dbReference type="RefSeq" id="WP_267848634.1">
    <property type="nucleotide sequence ID" value="NZ_JAPMXC010000006.1"/>
</dbReference>
<evidence type="ECO:0000313" key="4">
    <source>
        <dbReference type="Proteomes" id="UP001082899"/>
    </source>
</evidence>
<feature type="region of interest" description="Disordered" evidence="1">
    <location>
        <begin position="1"/>
        <end position="22"/>
    </location>
</feature>
<protein>
    <submittedName>
        <fullName evidence="3">Amidase</fullName>
    </submittedName>
</protein>
<reference evidence="3" key="1">
    <citation type="submission" date="2022-11" db="EMBL/GenBank/DDBJ databases">
        <title>Robbsia betulipollinis sp. nov., isolated from pollen of birch (Betula pendula).</title>
        <authorList>
            <person name="Shi H."/>
            <person name="Ambika Manirajan B."/>
            <person name="Ratering S."/>
            <person name="Geissler-Plaum R."/>
            <person name="Schnell S."/>
        </authorList>
    </citation>
    <scope>NUCLEOTIDE SEQUENCE</scope>
    <source>
        <strain evidence="3">Bb-Pol-6</strain>
    </source>
</reference>
<keyword evidence="4" id="KW-1185">Reference proteome</keyword>
<proteinExistence type="predicted"/>
<dbReference type="InterPro" id="IPR036928">
    <property type="entry name" value="AS_sf"/>
</dbReference>
<evidence type="ECO:0000259" key="2">
    <source>
        <dbReference type="Pfam" id="PF01425"/>
    </source>
</evidence>
<evidence type="ECO:0000313" key="3">
    <source>
        <dbReference type="EMBL" id="MCY0388744.1"/>
    </source>
</evidence>
<dbReference type="Gene3D" id="3.90.1300.10">
    <property type="entry name" value="Amidase signature (AS) domain"/>
    <property type="match status" value="1"/>
</dbReference>
<organism evidence="3 4">
    <name type="scientific">Robbsia betulipollinis</name>
    <dbReference type="NCBI Taxonomy" id="2981849"/>
    <lineage>
        <taxon>Bacteria</taxon>
        <taxon>Pseudomonadati</taxon>
        <taxon>Pseudomonadota</taxon>
        <taxon>Betaproteobacteria</taxon>
        <taxon>Burkholderiales</taxon>
        <taxon>Burkholderiaceae</taxon>
        <taxon>Robbsia</taxon>
    </lineage>
</organism>
<sequence>MSETPDPFAGPENTHAAASAPAFGDTLVDTGARLLRGETGAEALTRRHLAAIDRSTNSGFVRTRREQALHDARARDARFAQGSATGLLHGIPFGRKDMYFRDDEVCECGSRILAGHRPKVTATVVRRLEAAGAIDLGALHMAEFAMSPTGVNAHLGDGRNPWASVPHVSGGSSSGSAIAVAQRLVAGALGSDTGGSIRGPAAICGVTGIKPTAHLVSTHGVMPLSPSLDCVGFLAPSARDCARLLSAVVGPDPLDAECIARDTQDYERDIAQPLHAGLRIAVPRFEIGPLLSAEVLALLHAAVTVLREAGATLIEVPVPDLGELGALASLICMAEAAAMHRPWLETRPQDYGTQVRRRIERGLLYSASQYVEALRLRAPLLQRFLEQALPGADALLLPVLPHAVPSIADSLSGTDAEVEARFGRFSYWTRGINYLGLPALALPIGFTANGLPNGMQLVGRPLDEATLLRIGHQYQQHTDWHLRVPGENRVITQDSFATAASVAFSGKRA</sequence>
<dbReference type="InterPro" id="IPR023631">
    <property type="entry name" value="Amidase_dom"/>
</dbReference>
<gene>
    <name evidence="3" type="ORF">OVY01_16335</name>
</gene>
<dbReference type="Proteomes" id="UP001082899">
    <property type="component" value="Unassembled WGS sequence"/>
</dbReference>
<dbReference type="PANTHER" id="PTHR11895:SF176">
    <property type="entry name" value="AMIDASE AMID-RELATED"/>
    <property type="match status" value="1"/>
</dbReference>
<dbReference type="Pfam" id="PF01425">
    <property type="entry name" value="Amidase"/>
    <property type="match status" value="1"/>
</dbReference>
<dbReference type="EMBL" id="JAPMXC010000006">
    <property type="protein sequence ID" value="MCY0388744.1"/>
    <property type="molecule type" value="Genomic_DNA"/>
</dbReference>
<dbReference type="PANTHER" id="PTHR11895">
    <property type="entry name" value="TRANSAMIDASE"/>
    <property type="match status" value="1"/>
</dbReference>
<dbReference type="InterPro" id="IPR000120">
    <property type="entry name" value="Amidase"/>
</dbReference>
<dbReference type="SUPFAM" id="SSF75304">
    <property type="entry name" value="Amidase signature (AS) enzymes"/>
    <property type="match status" value="1"/>
</dbReference>
<evidence type="ECO:0000256" key="1">
    <source>
        <dbReference type="SAM" id="MobiDB-lite"/>
    </source>
</evidence>